<keyword evidence="3" id="KW-0326">Glycosidase</keyword>
<dbReference type="Proteomes" id="UP001172083">
    <property type="component" value="Unassembled WGS sequence"/>
</dbReference>
<dbReference type="RefSeq" id="WP_346760265.1">
    <property type="nucleotide sequence ID" value="NZ_JAUJEB010000005.1"/>
</dbReference>
<evidence type="ECO:0000313" key="4">
    <source>
        <dbReference type="Proteomes" id="UP001172083"/>
    </source>
</evidence>
<dbReference type="InterPro" id="IPR012341">
    <property type="entry name" value="6hp_glycosidase-like_sf"/>
</dbReference>
<dbReference type="Pfam" id="PF12215">
    <property type="entry name" value="Glyco_hydr_116N"/>
    <property type="match status" value="1"/>
</dbReference>
<gene>
    <name evidence="3" type="ORF">QQ020_22800</name>
</gene>
<dbReference type="PANTHER" id="PTHR12654:SF4">
    <property type="entry name" value="PB1 DOMAIN-CONTAINING PROTEIN"/>
    <property type="match status" value="1"/>
</dbReference>
<dbReference type="Pfam" id="PF04685">
    <property type="entry name" value="DUF608"/>
    <property type="match status" value="1"/>
</dbReference>
<organism evidence="3 4">
    <name type="scientific">Agaribacillus aureus</name>
    <dbReference type="NCBI Taxonomy" id="3051825"/>
    <lineage>
        <taxon>Bacteria</taxon>
        <taxon>Pseudomonadati</taxon>
        <taxon>Bacteroidota</taxon>
        <taxon>Cytophagia</taxon>
        <taxon>Cytophagales</taxon>
        <taxon>Splendidivirgaceae</taxon>
        <taxon>Agaribacillus</taxon>
    </lineage>
</organism>
<dbReference type="InterPro" id="IPR024462">
    <property type="entry name" value="GH116_N"/>
</dbReference>
<dbReference type="Gene3D" id="1.50.10.10">
    <property type="match status" value="1"/>
</dbReference>
<dbReference type="EMBL" id="JAUJEB010000005">
    <property type="protein sequence ID" value="MDN5214927.1"/>
    <property type="molecule type" value="Genomic_DNA"/>
</dbReference>
<feature type="domain" description="Glycosyl-hydrolase family 116 catalytic region" evidence="1">
    <location>
        <begin position="559"/>
        <end position="844"/>
    </location>
</feature>
<feature type="domain" description="Glycosyl-hydrolase family 116 N-terminal" evidence="2">
    <location>
        <begin position="135"/>
        <end position="447"/>
    </location>
</feature>
<dbReference type="InterPro" id="IPR008928">
    <property type="entry name" value="6-hairpin_glycosidase_sf"/>
</dbReference>
<protein>
    <submittedName>
        <fullName evidence="3">GH116 family glycosyl-hydrolase</fullName>
        <ecNumber evidence="3">3.2.1.-</ecNumber>
    </submittedName>
</protein>
<name>A0ABT8LB02_9BACT</name>
<keyword evidence="4" id="KW-1185">Reference proteome</keyword>
<dbReference type="GO" id="GO:0016798">
    <property type="term" value="F:hydrolase activity, acting on glycosyl bonds"/>
    <property type="evidence" value="ECO:0007669"/>
    <property type="project" value="UniProtKB-KW"/>
</dbReference>
<dbReference type="SUPFAM" id="SSF48208">
    <property type="entry name" value="Six-hairpin glycosidases"/>
    <property type="match status" value="1"/>
</dbReference>
<sequence length="963" mass="108618">MANKTEKENRRNCDPGTGCCDPVMAYDKTDHNEIEISGQNDACCDPDTGCCTPGNAGYSKQPQPIPVQRRDFMKAMGVIMGGVASALPSIGKAREKQRVAYEVPEDKEPDPEWIKSLYDRGEPEVYKKKDLVYIGMPIGGITAGQVYLGGDGKLWLWRIFNNQHNGVVEKTTRFNGRRIRARDGSNYVVPIEPDSPLEQGFKIKIKRGDKEIEKRLDYKGFKDITFKGRYPVGEVAYREAAFPVEVDLTAYSPFIPLEWDSSSYPATVMRYTVRNTGNEEVLCTLTGWLENAVHISTGDPIKTKIRNRLIKKDGNAILSLDAPASLAINKNSAHNPREQRDYGSMSLLMLDTDTDCYYNLGKEPMSSLSATTGEELIAPLKERSIGKLAKAFKLAAGEEKVVTFVISWHFTNLYPSEWSDLSNRFKGRYYKTKFDNAAAVAIDLASKLDALHKNTLLWVKTFYEDSTLPHWFLNRTFVNTSTLATETCYRLEDGRFWAWEGVGCCPGTCTHVWHYAQAMGRIFPEIERNLRESTDFEVMDKQTGKIDFRAGVANRDAADGQAGIIMRAYRDHQMSKDNTYLNKNWEHIKLALNYLIAMDKEDGTADGMIFGEQHNTLDAEWFGNIPVITSLYLCALACGREMAKDMNDTAFAKVCGDILEKGQKNIESLFNEEYGYFVQKEDPNHSSAIGIGDGCYIDQVFGQSWAFQVGLGRLFNADMVKRSLHALWKHNYVADMGPYRAALPVSLAGRPYAIDGEAGLVMCTWPNGGRNEDWEKHWQYGYFNECMSGFEYQAAGHMMWEGGDLVEKSLILTRSIHDRYHPSRRNPYNEIECSDHYARAMASYGVYLAACGFEYHGPKGFVAFAPKWQQENFKAAFTAAEGWGTFYQQIKKGKFEAGLILKYGKLSLQTISLNVPGRAKSCTVKLNDRKIKCTRSQVKNRLNISFDKQILGLNDKLAVSIRI</sequence>
<dbReference type="EC" id="3.2.1.-" evidence="3"/>
<accession>A0ABT8LB02</accession>
<evidence type="ECO:0000259" key="2">
    <source>
        <dbReference type="Pfam" id="PF12215"/>
    </source>
</evidence>
<proteinExistence type="predicted"/>
<comment type="caution">
    <text evidence="3">The sequence shown here is derived from an EMBL/GenBank/DDBJ whole genome shotgun (WGS) entry which is preliminary data.</text>
</comment>
<dbReference type="InterPro" id="IPR006775">
    <property type="entry name" value="GH116_catalytic"/>
</dbReference>
<reference evidence="3" key="1">
    <citation type="submission" date="2023-06" db="EMBL/GenBank/DDBJ databases">
        <title>Genomic of Agaribacillus aureum.</title>
        <authorList>
            <person name="Wang G."/>
        </authorList>
    </citation>
    <scope>NUCLEOTIDE SEQUENCE</scope>
    <source>
        <strain evidence="3">BMA12</strain>
    </source>
</reference>
<dbReference type="InterPro" id="IPR052566">
    <property type="entry name" value="Non-lysos_glucosylceramidase"/>
</dbReference>
<keyword evidence="3" id="KW-0378">Hydrolase</keyword>
<evidence type="ECO:0000313" key="3">
    <source>
        <dbReference type="EMBL" id="MDN5214927.1"/>
    </source>
</evidence>
<evidence type="ECO:0000259" key="1">
    <source>
        <dbReference type="Pfam" id="PF04685"/>
    </source>
</evidence>
<dbReference type="PANTHER" id="PTHR12654">
    <property type="entry name" value="BILE ACID BETA-GLUCOSIDASE-RELATED"/>
    <property type="match status" value="1"/>
</dbReference>